<dbReference type="SUPFAM" id="SSF51261">
    <property type="entry name" value="Duplicated hybrid motif"/>
    <property type="match status" value="1"/>
</dbReference>
<sequence length="119" mass="13392">IERTLGLAIYAVAEGCVTFSKDDWYGNPMIVVEHRHDDAPLYARYAHIVPIVSKGDDVKAGQKLGAFANWRTGDHLHFDMALDKFTIGWFTAGVRWVNPVPILKAHLLPDDVDAMMERD</sequence>
<dbReference type="Gene3D" id="2.70.70.10">
    <property type="entry name" value="Glucose Permease (Domain IIA)"/>
    <property type="match status" value="1"/>
</dbReference>
<comment type="caution">
    <text evidence="2">The sequence shown here is derived from an EMBL/GenBank/DDBJ whole genome shotgun (WGS) entry which is preliminary data.</text>
</comment>
<reference evidence="2" key="1">
    <citation type="journal article" date="2014" name="Front. Microbiol.">
        <title>High frequency of phylogenetically diverse reductive dehalogenase-homologous genes in deep subseafloor sedimentary metagenomes.</title>
        <authorList>
            <person name="Kawai M."/>
            <person name="Futagami T."/>
            <person name="Toyoda A."/>
            <person name="Takaki Y."/>
            <person name="Nishi S."/>
            <person name="Hori S."/>
            <person name="Arai W."/>
            <person name="Tsubouchi T."/>
            <person name="Morono Y."/>
            <person name="Uchiyama I."/>
            <person name="Ito T."/>
            <person name="Fujiyama A."/>
            <person name="Inagaki F."/>
            <person name="Takami H."/>
        </authorList>
    </citation>
    <scope>NUCLEOTIDE SEQUENCE</scope>
    <source>
        <strain evidence="2">Expedition CK06-06</strain>
    </source>
</reference>
<dbReference type="InterPro" id="IPR011055">
    <property type="entry name" value="Dup_hybrid_motif"/>
</dbReference>
<proteinExistence type="predicted"/>
<dbReference type="GO" id="GO:0004222">
    <property type="term" value="F:metalloendopeptidase activity"/>
    <property type="evidence" value="ECO:0007669"/>
    <property type="project" value="TreeGrafter"/>
</dbReference>
<dbReference type="PANTHER" id="PTHR21666:SF270">
    <property type="entry name" value="MUREIN HYDROLASE ACTIVATOR ENVC"/>
    <property type="match status" value="1"/>
</dbReference>
<accession>X0X3C0</accession>
<dbReference type="EMBL" id="BARS01030235">
    <property type="protein sequence ID" value="GAG19471.1"/>
    <property type="molecule type" value="Genomic_DNA"/>
</dbReference>
<dbReference type="PANTHER" id="PTHR21666">
    <property type="entry name" value="PEPTIDASE-RELATED"/>
    <property type="match status" value="1"/>
</dbReference>
<dbReference type="InterPro" id="IPR016047">
    <property type="entry name" value="M23ase_b-sheet_dom"/>
</dbReference>
<dbReference type="AlphaFoldDB" id="X0X3C0"/>
<dbReference type="Pfam" id="PF01551">
    <property type="entry name" value="Peptidase_M23"/>
    <property type="match status" value="1"/>
</dbReference>
<feature type="non-terminal residue" evidence="2">
    <location>
        <position position="1"/>
    </location>
</feature>
<evidence type="ECO:0000259" key="1">
    <source>
        <dbReference type="Pfam" id="PF01551"/>
    </source>
</evidence>
<organism evidence="2">
    <name type="scientific">marine sediment metagenome</name>
    <dbReference type="NCBI Taxonomy" id="412755"/>
    <lineage>
        <taxon>unclassified sequences</taxon>
        <taxon>metagenomes</taxon>
        <taxon>ecological metagenomes</taxon>
    </lineage>
</organism>
<name>X0X3C0_9ZZZZ</name>
<protein>
    <recommendedName>
        <fullName evidence="1">M23ase beta-sheet core domain-containing protein</fullName>
    </recommendedName>
</protein>
<evidence type="ECO:0000313" key="2">
    <source>
        <dbReference type="EMBL" id="GAG19471.1"/>
    </source>
</evidence>
<feature type="domain" description="M23ase beta-sheet core" evidence="1">
    <location>
        <begin position="6"/>
        <end position="81"/>
    </location>
</feature>
<dbReference type="InterPro" id="IPR050570">
    <property type="entry name" value="Cell_wall_metabolism_enzyme"/>
</dbReference>
<dbReference type="CDD" id="cd12797">
    <property type="entry name" value="M23_peptidase"/>
    <property type="match status" value="1"/>
</dbReference>
<gene>
    <name evidence="2" type="ORF">S01H1_47173</name>
</gene>